<keyword evidence="1" id="KW-0732">Signal</keyword>
<sequence length="250" mass="26446">MKAELKAISAVAATVILLFMLAMTGPAFAATGGCGFIGKRSAGCGVSISAGSGENSVPAGLVNLLGQGRPAYICAFPAPEEPSSDEPPEPVVLPWVTTADFQSFDIPASDFHAVPAAWAVTNRETGFYADGSTRYIDLELLGFPVQVRATPVRYEWDFGDGTTYSTTNTGGTPETVDEATITHSYTEPGPVTVRLTTVYSGMFSIAGGNWIIIEGTASVDSEPLPFEVFRFHKYLVEENCIENPDGPDCG</sequence>
<feature type="chain" id="PRO_5045862643" description="PKD domain-containing protein" evidence="1">
    <location>
        <begin position="30"/>
        <end position="250"/>
    </location>
</feature>
<dbReference type="Gene3D" id="2.60.40.10">
    <property type="entry name" value="Immunoglobulins"/>
    <property type="match status" value="1"/>
</dbReference>
<dbReference type="InterPro" id="IPR022409">
    <property type="entry name" value="PKD/Chitinase_dom"/>
</dbReference>
<dbReference type="InterPro" id="IPR000601">
    <property type="entry name" value="PKD_dom"/>
</dbReference>
<reference evidence="3 4" key="1">
    <citation type="journal article" date="2019" name="Int. J. Syst. Evol. Microbiol.">
        <title>The Global Catalogue of Microorganisms (GCM) 10K type strain sequencing project: providing services to taxonomists for standard genome sequencing and annotation.</title>
        <authorList>
            <consortium name="The Broad Institute Genomics Platform"/>
            <consortium name="The Broad Institute Genome Sequencing Center for Infectious Disease"/>
            <person name="Wu L."/>
            <person name="Ma J."/>
        </authorList>
    </citation>
    <scope>NUCLEOTIDE SEQUENCE [LARGE SCALE GENOMIC DNA]</scope>
    <source>
        <strain evidence="3 4">JCM 14546</strain>
    </source>
</reference>
<name>A0ABN2TJP4_9MICO</name>
<protein>
    <recommendedName>
        <fullName evidence="2">PKD domain-containing protein</fullName>
    </recommendedName>
</protein>
<dbReference type="InterPro" id="IPR013783">
    <property type="entry name" value="Ig-like_fold"/>
</dbReference>
<accession>A0ABN2TJP4</accession>
<dbReference type="Pfam" id="PF00801">
    <property type="entry name" value="PKD"/>
    <property type="match status" value="1"/>
</dbReference>
<evidence type="ECO:0000259" key="2">
    <source>
        <dbReference type="PROSITE" id="PS50093"/>
    </source>
</evidence>
<proteinExistence type="predicted"/>
<feature type="domain" description="PKD" evidence="2">
    <location>
        <begin position="143"/>
        <end position="196"/>
    </location>
</feature>
<dbReference type="PROSITE" id="PS50093">
    <property type="entry name" value="PKD"/>
    <property type="match status" value="1"/>
</dbReference>
<dbReference type="SMART" id="SM00089">
    <property type="entry name" value="PKD"/>
    <property type="match status" value="1"/>
</dbReference>
<dbReference type="CDD" id="cd00146">
    <property type="entry name" value="PKD"/>
    <property type="match status" value="1"/>
</dbReference>
<evidence type="ECO:0000313" key="4">
    <source>
        <dbReference type="Proteomes" id="UP001500755"/>
    </source>
</evidence>
<comment type="caution">
    <text evidence="3">The sequence shown here is derived from an EMBL/GenBank/DDBJ whole genome shotgun (WGS) entry which is preliminary data.</text>
</comment>
<dbReference type="EMBL" id="BAAANO010000023">
    <property type="protein sequence ID" value="GAA2011826.1"/>
    <property type="molecule type" value="Genomic_DNA"/>
</dbReference>
<dbReference type="SUPFAM" id="SSF49299">
    <property type="entry name" value="PKD domain"/>
    <property type="match status" value="1"/>
</dbReference>
<dbReference type="InterPro" id="IPR035986">
    <property type="entry name" value="PKD_dom_sf"/>
</dbReference>
<gene>
    <name evidence="3" type="ORF">GCM10009755_24070</name>
</gene>
<dbReference type="RefSeq" id="WP_344310028.1">
    <property type="nucleotide sequence ID" value="NZ_BAAANO010000023.1"/>
</dbReference>
<feature type="signal peptide" evidence="1">
    <location>
        <begin position="1"/>
        <end position="29"/>
    </location>
</feature>
<dbReference type="Proteomes" id="UP001500755">
    <property type="component" value="Unassembled WGS sequence"/>
</dbReference>
<keyword evidence="4" id="KW-1185">Reference proteome</keyword>
<dbReference type="PROSITE" id="PS51257">
    <property type="entry name" value="PROKAR_LIPOPROTEIN"/>
    <property type="match status" value="1"/>
</dbReference>
<evidence type="ECO:0000256" key="1">
    <source>
        <dbReference type="SAM" id="SignalP"/>
    </source>
</evidence>
<evidence type="ECO:0000313" key="3">
    <source>
        <dbReference type="EMBL" id="GAA2011826.1"/>
    </source>
</evidence>
<organism evidence="3 4">
    <name type="scientific">Brevibacterium samyangense</name>
    <dbReference type="NCBI Taxonomy" id="366888"/>
    <lineage>
        <taxon>Bacteria</taxon>
        <taxon>Bacillati</taxon>
        <taxon>Actinomycetota</taxon>
        <taxon>Actinomycetes</taxon>
        <taxon>Micrococcales</taxon>
        <taxon>Brevibacteriaceae</taxon>
        <taxon>Brevibacterium</taxon>
    </lineage>
</organism>